<feature type="compositionally biased region" description="Gly residues" evidence="1">
    <location>
        <begin position="166"/>
        <end position="177"/>
    </location>
</feature>
<dbReference type="Pfam" id="PF14475">
    <property type="entry name" value="Mso1_Sec1_bdg"/>
    <property type="match status" value="1"/>
</dbReference>
<sequence>MSSYLSSLLTSTTDKYTQLRRTLGTSETDGDTEDDSHITRVLRAYYTESPRPWPDWLPPDPRRPPAPVQPQYQPSTVGQGYGNFSSPSAGNIPQQGNRSALSDLWDAPSPSSRTAPPTSLRGPRQQPQQQPQQLSVPAARPLPSQRAGSYQQQAMRAQELVPQNTGGSGSSMGGGGTAQERLKARLWGQQGRGASPGPPPSGQGQGQGGYGGGGGRWG</sequence>
<feature type="compositionally biased region" description="Low complexity" evidence="1">
    <location>
        <begin position="107"/>
        <end position="133"/>
    </location>
</feature>
<feature type="region of interest" description="Disordered" evidence="1">
    <location>
        <begin position="49"/>
        <end position="218"/>
    </location>
</feature>
<dbReference type="AlphaFoldDB" id="A0A9P4J904"/>
<feature type="compositionally biased region" description="Gly residues" evidence="1">
    <location>
        <begin position="203"/>
        <end position="218"/>
    </location>
</feature>
<protein>
    <recommendedName>
        <fullName evidence="2">Mso1 N-terminal domain-containing protein</fullName>
    </recommendedName>
</protein>
<comment type="caution">
    <text evidence="3">The sequence shown here is derived from an EMBL/GenBank/DDBJ whole genome shotgun (WGS) entry which is preliminary data.</text>
</comment>
<keyword evidence="4" id="KW-1185">Reference proteome</keyword>
<proteinExistence type="predicted"/>
<feature type="compositionally biased region" description="Pro residues" evidence="1">
    <location>
        <begin position="51"/>
        <end position="68"/>
    </location>
</feature>
<gene>
    <name evidence="3" type="ORF">K461DRAFT_275408</name>
</gene>
<accession>A0A9P4J904</accession>
<evidence type="ECO:0000313" key="4">
    <source>
        <dbReference type="Proteomes" id="UP000799439"/>
    </source>
</evidence>
<dbReference type="OrthoDB" id="2683368at2759"/>
<dbReference type="EMBL" id="ML996082">
    <property type="protein sequence ID" value="KAF2156290.1"/>
    <property type="molecule type" value="Genomic_DNA"/>
</dbReference>
<dbReference type="InterPro" id="IPR028095">
    <property type="entry name" value="Mso1_N_dom"/>
</dbReference>
<evidence type="ECO:0000259" key="2">
    <source>
        <dbReference type="Pfam" id="PF14475"/>
    </source>
</evidence>
<name>A0A9P4J904_9PEZI</name>
<feature type="compositionally biased region" description="Polar residues" evidence="1">
    <location>
        <begin position="75"/>
        <end position="100"/>
    </location>
</feature>
<organism evidence="3 4">
    <name type="scientific">Myriangium duriaei CBS 260.36</name>
    <dbReference type="NCBI Taxonomy" id="1168546"/>
    <lineage>
        <taxon>Eukaryota</taxon>
        <taxon>Fungi</taxon>
        <taxon>Dikarya</taxon>
        <taxon>Ascomycota</taxon>
        <taxon>Pezizomycotina</taxon>
        <taxon>Dothideomycetes</taxon>
        <taxon>Dothideomycetidae</taxon>
        <taxon>Myriangiales</taxon>
        <taxon>Myriangiaceae</taxon>
        <taxon>Myriangium</taxon>
    </lineage>
</organism>
<feature type="compositionally biased region" description="Polar residues" evidence="1">
    <location>
        <begin position="146"/>
        <end position="165"/>
    </location>
</feature>
<feature type="domain" description="Mso1 N-terminal" evidence="2">
    <location>
        <begin position="19"/>
        <end position="57"/>
    </location>
</feature>
<evidence type="ECO:0000256" key="1">
    <source>
        <dbReference type="SAM" id="MobiDB-lite"/>
    </source>
</evidence>
<reference evidence="3" key="1">
    <citation type="journal article" date="2020" name="Stud. Mycol.">
        <title>101 Dothideomycetes genomes: a test case for predicting lifestyles and emergence of pathogens.</title>
        <authorList>
            <person name="Haridas S."/>
            <person name="Albert R."/>
            <person name="Binder M."/>
            <person name="Bloem J."/>
            <person name="Labutti K."/>
            <person name="Salamov A."/>
            <person name="Andreopoulos B."/>
            <person name="Baker S."/>
            <person name="Barry K."/>
            <person name="Bills G."/>
            <person name="Bluhm B."/>
            <person name="Cannon C."/>
            <person name="Castanera R."/>
            <person name="Culley D."/>
            <person name="Daum C."/>
            <person name="Ezra D."/>
            <person name="Gonzalez J."/>
            <person name="Henrissat B."/>
            <person name="Kuo A."/>
            <person name="Liang C."/>
            <person name="Lipzen A."/>
            <person name="Lutzoni F."/>
            <person name="Magnuson J."/>
            <person name="Mondo S."/>
            <person name="Nolan M."/>
            <person name="Ohm R."/>
            <person name="Pangilinan J."/>
            <person name="Park H.-J."/>
            <person name="Ramirez L."/>
            <person name="Alfaro M."/>
            <person name="Sun H."/>
            <person name="Tritt A."/>
            <person name="Yoshinaga Y."/>
            <person name="Zwiers L.-H."/>
            <person name="Turgeon B."/>
            <person name="Goodwin S."/>
            <person name="Spatafora J."/>
            <person name="Crous P."/>
            <person name="Grigoriev I."/>
        </authorList>
    </citation>
    <scope>NUCLEOTIDE SEQUENCE</scope>
    <source>
        <strain evidence="3">CBS 260.36</strain>
    </source>
</reference>
<dbReference type="Proteomes" id="UP000799439">
    <property type="component" value="Unassembled WGS sequence"/>
</dbReference>
<evidence type="ECO:0000313" key="3">
    <source>
        <dbReference type="EMBL" id="KAF2156290.1"/>
    </source>
</evidence>